<evidence type="ECO:0000256" key="7">
    <source>
        <dbReference type="ARBA" id="ARBA00022679"/>
    </source>
</evidence>
<dbReference type="Gene3D" id="3.30.450.20">
    <property type="entry name" value="PAS domain"/>
    <property type="match status" value="1"/>
</dbReference>
<keyword evidence="9" id="KW-0547">Nucleotide-binding</keyword>
<keyword evidence="13" id="KW-0812">Transmembrane</keyword>
<protein>
    <recommendedName>
        <fullName evidence="3">Blue-light-activated histidine kinase</fullName>
        <ecNumber evidence="2">2.7.13.3</ecNumber>
    </recommendedName>
</protein>
<dbReference type="SUPFAM" id="SSF55874">
    <property type="entry name" value="ATPase domain of HSP90 chaperone/DNA topoisomerase II/histidine kinase"/>
    <property type="match status" value="1"/>
</dbReference>
<keyword evidence="7" id="KW-0808">Transferase</keyword>
<evidence type="ECO:0000256" key="12">
    <source>
        <dbReference type="ARBA" id="ARBA00023026"/>
    </source>
</evidence>
<evidence type="ECO:0000256" key="9">
    <source>
        <dbReference type="ARBA" id="ARBA00022741"/>
    </source>
</evidence>
<feature type="domain" description="PAC" evidence="14">
    <location>
        <begin position="197"/>
        <end position="248"/>
    </location>
</feature>
<dbReference type="InterPro" id="IPR000014">
    <property type="entry name" value="PAS"/>
</dbReference>
<dbReference type="Gene3D" id="3.30.565.10">
    <property type="entry name" value="Histidine kinase-like ATPase, C-terminal domain"/>
    <property type="match status" value="1"/>
</dbReference>
<dbReference type="PANTHER" id="PTHR41523">
    <property type="entry name" value="TWO-COMPONENT SYSTEM SENSOR PROTEIN"/>
    <property type="match status" value="1"/>
</dbReference>
<keyword evidence="12" id="KW-0843">Virulence</keyword>
<keyword evidence="8" id="KW-0677">Repeat</keyword>
<dbReference type="RefSeq" id="WP_247026684.1">
    <property type="nucleotide sequence ID" value="NZ_JALKCH010000002.1"/>
</dbReference>
<keyword evidence="5" id="KW-0285">Flavoprotein</keyword>
<comment type="catalytic activity">
    <reaction evidence="1">
        <text>ATP + protein L-histidine = ADP + protein N-phospho-L-histidine.</text>
        <dbReference type="EC" id="2.7.13.3"/>
    </reaction>
</comment>
<organism evidence="15 16">
    <name type="scientific">Ancylobacter crimeensis</name>
    <dbReference type="NCBI Taxonomy" id="2579147"/>
    <lineage>
        <taxon>Bacteria</taxon>
        <taxon>Pseudomonadati</taxon>
        <taxon>Pseudomonadota</taxon>
        <taxon>Alphaproteobacteria</taxon>
        <taxon>Hyphomicrobiales</taxon>
        <taxon>Xanthobacteraceae</taxon>
        <taxon>Ancylobacter</taxon>
    </lineage>
</organism>
<keyword evidence="16" id="KW-1185">Reference proteome</keyword>
<evidence type="ECO:0000313" key="15">
    <source>
        <dbReference type="EMBL" id="MCK0196032.1"/>
    </source>
</evidence>
<evidence type="ECO:0000256" key="13">
    <source>
        <dbReference type="SAM" id="Phobius"/>
    </source>
</evidence>
<accession>A0ABT0D7W1</accession>
<dbReference type="Proteomes" id="UP001203284">
    <property type="component" value="Unassembled WGS sequence"/>
</dbReference>
<keyword evidence="13" id="KW-1133">Transmembrane helix</keyword>
<dbReference type="InterPro" id="IPR036890">
    <property type="entry name" value="HATPase_C_sf"/>
</dbReference>
<gene>
    <name evidence="15" type="ORF">MWN34_03810</name>
</gene>
<evidence type="ECO:0000313" key="16">
    <source>
        <dbReference type="Proteomes" id="UP001203284"/>
    </source>
</evidence>
<dbReference type="InterPro" id="IPR011102">
    <property type="entry name" value="Sig_transdc_His_kinase_HWE"/>
</dbReference>
<evidence type="ECO:0000259" key="14">
    <source>
        <dbReference type="PROSITE" id="PS50113"/>
    </source>
</evidence>
<dbReference type="InterPro" id="IPR000700">
    <property type="entry name" value="PAS-assoc_C"/>
</dbReference>
<keyword evidence="13" id="KW-0472">Membrane</keyword>
<evidence type="ECO:0000256" key="10">
    <source>
        <dbReference type="ARBA" id="ARBA00022777"/>
    </source>
</evidence>
<dbReference type="NCBIfam" id="TIGR00229">
    <property type="entry name" value="sensory_box"/>
    <property type="match status" value="1"/>
</dbReference>
<keyword evidence="6" id="KW-0288">FMN</keyword>
<sequence>MSVPGMGWLLNHLDDAARLITAAASLAISIGLLRFTRIRRNLPARARWLALLFAALALTLGILSVLVSLGDSGVVAGLQSTVRLVGSVLMVSIAIVLWTHFESLVKLPLPDTVASEQRRLTLELASALQRYEMALRGSNVAIFTQDKDLHYTSVSKPIFGLPIEKVLGSTDIDVLDAAYAKPLDELKREALTTNETRKGEVEVDEADGKRWYDVHIEPLRDLNGATVGLTGAAVDVTDRKENERHLRLLMRELTHRSKNLLAVIQAMARQTARHAGTTDDFVEQFSARLQALARSHDLLVQESWHGASLTEMVRSQLGHHLNKDGSQVTIEGPDLMLKPEAAQNLGLALHELSTNAAKYGALSVPGGHVEIRWEHRPLADGGGIDLSWVEKGGPPVRAPEGRGFGSLVIERNLSRALDGEVTLDFALDGVACHVVVPQQHLTPSR</sequence>
<feature type="transmembrane region" description="Helical" evidence="13">
    <location>
        <begin position="48"/>
        <end position="69"/>
    </location>
</feature>
<evidence type="ECO:0000256" key="2">
    <source>
        <dbReference type="ARBA" id="ARBA00012438"/>
    </source>
</evidence>
<keyword evidence="11" id="KW-0067">ATP-binding</keyword>
<reference evidence="15 16" key="1">
    <citation type="submission" date="2022-04" db="EMBL/GenBank/DDBJ databases">
        <authorList>
            <person name="Grouzdev D.S."/>
            <person name="Pantiukh K.S."/>
            <person name="Krutkina M.S."/>
        </authorList>
    </citation>
    <scope>NUCLEOTIDE SEQUENCE [LARGE SCALE GENOMIC DNA]</scope>
    <source>
        <strain evidence="15 16">6x-1</strain>
    </source>
</reference>
<dbReference type="SUPFAM" id="SSF55785">
    <property type="entry name" value="PYP-like sensor domain (PAS domain)"/>
    <property type="match status" value="1"/>
</dbReference>
<evidence type="ECO:0000256" key="1">
    <source>
        <dbReference type="ARBA" id="ARBA00000085"/>
    </source>
</evidence>
<name>A0ABT0D7W1_9HYPH</name>
<dbReference type="InterPro" id="IPR013656">
    <property type="entry name" value="PAS_4"/>
</dbReference>
<evidence type="ECO:0000256" key="3">
    <source>
        <dbReference type="ARBA" id="ARBA00021740"/>
    </source>
</evidence>
<evidence type="ECO:0000256" key="5">
    <source>
        <dbReference type="ARBA" id="ARBA00022630"/>
    </source>
</evidence>
<evidence type="ECO:0000256" key="8">
    <source>
        <dbReference type="ARBA" id="ARBA00022737"/>
    </source>
</evidence>
<feature type="transmembrane region" description="Helical" evidence="13">
    <location>
        <begin position="16"/>
        <end position="36"/>
    </location>
</feature>
<dbReference type="SMART" id="SM00911">
    <property type="entry name" value="HWE_HK"/>
    <property type="match status" value="1"/>
</dbReference>
<evidence type="ECO:0000256" key="4">
    <source>
        <dbReference type="ARBA" id="ARBA00022553"/>
    </source>
</evidence>
<keyword evidence="4" id="KW-0597">Phosphoprotein</keyword>
<dbReference type="PROSITE" id="PS50113">
    <property type="entry name" value="PAC"/>
    <property type="match status" value="1"/>
</dbReference>
<dbReference type="EC" id="2.7.13.3" evidence="2"/>
<evidence type="ECO:0000256" key="6">
    <source>
        <dbReference type="ARBA" id="ARBA00022643"/>
    </source>
</evidence>
<proteinExistence type="predicted"/>
<dbReference type="PANTHER" id="PTHR41523:SF7">
    <property type="entry name" value="HISTIDINE KINASE"/>
    <property type="match status" value="1"/>
</dbReference>
<dbReference type="InterPro" id="IPR035965">
    <property type="entry name" value="PAS-like_dom_sf"/>
</dbReference>
<dbReference type="EMBL" id="JALKCH010000002">
    <property type="protein sequence ID" value="MCK0196032.1"/>
    <property type="molecule type" value="Genomic_DNA"/>
</dbReference>
<comment type="caution">
    <text evidence="15">The sequence shown here is derived from an EMBL/GenBank/DDBJ whole genome shotgun (WGS) entry which is preliminary data.</text>
</comment>
<dbReference type="Pfam" id="PF08448">
    <property type="entry name" value="PAS_4"/>
    <property type="match status" value="1"/>
</dbReference>
<dbReference type="Pfam" id="PF07536">
    <property type="entry name" value="HWE_HK"/>
    <property type="match status" value="1"/>
</dbReference>
<keyword evidence="10" id="KW-0418">Kinase</keyword>
<evidence type="ECO:0000256" key="11">
    <source>
        <dbReference type="ARBA" id="ARBA00022840"/>
    </source>
</evidence>